<dbReference type="AlphaFoldDB" id="A2FH48"/>
<feature type="transmembrane region" description="Helical" evidence="1">
    <location>
        <begin position="297"/>
        <end position="319"/>
    </location>
</feature>
<protein>
    <recommendedName>
        <fullName evidence="4">Intimal thickness related receptor IRP domain-containing protein</fullName>
    </recommendedName>
</protein>
<dbReference type="RefSeq" id="XP_001308703.1">
    <property type="nucleotide sequence ID" value="XM_001308702.1"/>
</dbReference>
<name>A2FH48_TRIV3</name>
<evidence type="ECO:0000256" key="1">
    <source>
        <dbReference type="SAM" id="Phobius"/>
    </source>
</evidence>
<gene>
    <name evidence="2" type="ORF">TVAG_037060</name>
</gene>
<evidence type="ECO:0000313" key="2">
    <source>
        <dbReference type="EMBL" id="EAX95773.1"/>
    </source>
</evidence>
<keyword evidence="1" id="KW-0812">Transmembrane</keyword>
<reference evidence="2" key="2">
    <citation type="journal article" date="2007" name="Science">
        <title>Draft genome sequence of the sexually transmitted pathogen Trichomonas vaginalis.</title>
        <authorList>
            <person name="Carlton J.M."/>
            <person name="Hirt R.P."/>
            <person name="Silva J.C."/>
            <person name="Delcher A.L."/>
            <person name="Schatz M."/>
            <person name="Zhao Q."/>
            <person name="Wortman J.R."/>
            <person name="Bidwell S.L."/>
            <person name="Alsmark U.C.M."/>
            <person name="Besteiro S."/>
            <person name="Sicheritz-Ponten T."/>
            <person name="Noel C.J."/>
            <person name="Dacks J.B."/>
            <person name="Foster P.G."/>
            <person name="Simillion C."/>
            <person name="Van de Peer Y."/>
            <person name="Miranda-Saavedra D."/>
            <person name="Barton G.J."/>
            <person name="Westrop G.D."/>
            <person name="Mueller S."/>
            <person name="Dessi D."/>
            <person name="Fiori P.L."/>
            <person name="Ren Q."/>
            <person name="Paulsen I."/>
            <person name="Zhang H."/>
            <person name="Bastida-Corcuera F.D."/>
            <person name="Simoes-Barbosa A."/>
            <person name="Brown M.T."/>
            <person name="Hayes R.D."/>
            <person name="Mukherjee M."/>
            <person name="Okumura C.Y."/>
            <person name="Schneider R."/>
            <person name="Smith A.J."/>
            <person name="Vanacova S."/>
            <person name="Villalvazo M."/>
            <person name="Haas B.J."/>
            <person name="Pertea M."/>
            <person name="Feldblyum T.V."/>
            <person name="Utterback T.R."/>
            <person name="Shu C.L."/>
            <person name="Osoegawa K."/>
            <person name="de Jong P.J."/>
            <person name="Hrdy I."/>
            <person name="Horvathova L."/>
            <person name="Zubacova Z."/>
            <person name="Dolezal P."/>
            <person name="Malik S.B."/>
            <person name="Logsdon J.M. Jr."/>
            <person name="Henze K."/>
            <person name="Gupta A."/>
            <person name="Wang C.C."/>
            <person name="Dunne R.L."/>
            <person name="Upcroft J.A."/>
            <person name="Upcroft P."/>
            <person name="White O."/>
            <person name="Salzberg S.L."/>
            <person name="Tang P."/>
            <person name="Chiu C.-H."/>
            <person name="Lee Y.-S."/>
            <person name="Embley T.M."/>
            <person name="Coombs G.H."/>
            <person name="Mottram J.C."/>
            <person name="Tachezy J."/>
            <person name="Fraser-Liggett C.M."/>
            <person name="Johnson P.J."/>
        </authorList>
    </citation>
    <scope>NUCLEOTIDE SEQUENCE [LARGE SCALE GENOMIC DNA]</scope>
    <source>
        <strain evidence="2">G3</strain>
    </source>
</reference>
<reference evidence="2" key="1">
    <citation type="submission" date="2006-10" db="EMBL/GenBank/DDBJ databases">
        <authorList>
            <person name="Amadeo P."/>
            <person name="Zhao Q."/>
            <person name="Wortman J."/>
            <person name="Fraser-Liggett C."/>
            <person name="Carlton J."/>
        </authorList>
    </citation>
    <scope>NUCLEOTIDE SEQUENCE</scope>
    <source>
        <strain evidence="2">G3</strain>
    </source>
</reference>
<keyword evidence="1" id="KW-0472">Membrane</keyword>
<dbReference type="VEuPathDB" id="TrichDB:TVAGG3_0470260"/>
<sequence>MTKQNADEVHYIEGVSSFSESNDYNCIFFLTKQTSKAKRLAIYLNVYDSNNSVDPYDEYFALESVIDVSIGNTKTRIHRSYSSIPYGRTELMTTTGNNISHVIGQIFLTGRFRNTTKIQIIEIHNSIRFERLSYIISKAFSFECSIVLFLFAFLLANNYSPIEPTQILALLLIASTTILLLLFNNYHTAFMHAVELFFKGETQSLTYLTLFAISTTYIPSSKTIPSLIIGVIFIISDGIFLLTSDSLVLARLFDSNYAIWMFFFAASIVFKITMLTMTMHHLIFAYFQASTSQKTNIFITIVILIIVALPKMISIAYVANENLSVSSISFLSDYIIQAVGAILIIGIVWPTIDFDASSGATIKRAKSQEDLVELFGSSQLLDL</sequence>
<feature type="transmembrane region" description="Helical" evidence="1">
    <location>
        <begin position="331"/>
        <end position="352"/>
    </location>
</feature>
<accession>A2FH48</accession>
<feature type="transmembrane region" description="Helical" evidence="1">
    <location>
        <begin position="257"/>
        <end position="277"/>
    </location>
</feature>
<feature type="transmembrane region" description="Helical" evidence="1">
    <location>
        <begin position="167"/>
        <end position="183"/>
    </location>
</feature>
<dbReference type="InParanoid" id="A2FH48"/>
<feature type="transmembrane region" description="Helical" evidence="1">
    <location>
        <begin position="226"/>
        <end position="250"/>
    </location>
</feature>
<evidence type="ECO:0000313" key="3">
    <source>
        <dbReference type="Proteomes" id="UP000001542"/>
    </source>
</evidence>
<dbReference type="Proteomes" id="UP000001542">
    <property type="component" value="Unassembled WGS sequence"/>
</dbReference>
<dbReference type="VEuPathDB" id="TrichDB:TVAG_037060"/>
<keyword evidence="1" id="KW-1133">Transmembrane helix</keyword>
<dbReference type="EMBL" id="DS113789">
    <property type="protein sequence ID" value="EAX95773.1"/>
    <property type="molecule type" value="Genomic_DNA"/>
</dbReference>
<organism evidence="2 3">
    <name type="scientific">Trichomonas vaginalis (strain ATCC PRA-98 / G3)</name>
    <dbReference type="NCBI Taxonomy" id="412133"/>
    <lineage>
        <taxon>Eukaryota</taxon>
        <taxon>Metamonada</taxon>
        <taxon>Parabasalia</taxon>
        <taxon>Trichomonadida</taxon>
        <taxon>Trichomonadidae</taxon>
        <taxon>Trichomonas</taxon>
    </lineage>
</organism>
<proteinExistence type="predicted"/>
<keyword evidence="3" id="KW-1185">Reference proteome</keyword>
<dbReference type="KEGG" id="tva:4753536"/>
<evidence type="ECO:0008006" key="4">
    <source>
        <dbReference type="Google" id="ProtNLM"/>
    </source>
</evidence>
<feature type="transmembrane region" description="Helical" evidence="1">
    <location>
        <begin position="135"/>
        <end position="155"/>
    </location>
</feature>